<evidence type="ECO:0000313" key="3">
    <source>
        <dbReference type="Proteomes" id="UP000019141"/>
    </source>
</evidence>
<accession>W4LWK5</accession>
<evidence type="ECO:0000256" key="1">
    <source>
        <dbReference type="SAM" id="Phobius"/>
    </source>
</evidence>
<protein>
    <submittedName>
        <fullName evidence="2">Uncharacterized protein</fullName>
    </submittedName>
</protein>
<evidence type="ECO:0000313" key="2">
    <source>
        <dbReference type="EMBL" id="ETX02275.1"/>
    </source>
</evidence>
<dbReference type="Proteomes" id="UP000019141">
    <property type="component" value="Unassembled WGS sequence"/>
</dbReference>
<keyword evidence="1" id="KW-0472">Membrane</keyword>
<reference evidence="2 3" key="1">
    <citation type="journal article" date="2014" name="Nature">
        <title>An environmental bacterial taxon with a large and distinct metabolic repertoire.</title>
        <authorList>
            <person name="Wilson M.C."/>
            <person name="Mori T."/>
            <person name="Ruckert C."/>
            <person name="Uria A.R."/>
            <person name="Helf M.J."/>
            <person name="Takada K."/>
            <person name="Gernert C."/>
            <person name="Steffens U.A."/>
            <person name="Heycke N."/>
            <person name="Schmitt S."/>
            <person name="Rinke C."/>
            <person name="Helfrich E.J."/>
            <person name="Brachmann A.O."/>
            <person name="Gurgui C."/>
            <person name="Wakimoto T."/>
            <person name="Kracht M."/>
            <person name="Crusemann M."/>
            <person name="Hentschel U."/>
            <person name="Abe I."/>
            <person name="Matsunaga S."/>
            <person name="Kalinowski J."/>
            <person name="Takeyama H."/>
            <person name="Piel J."/>
        </authorList>
    </citation>
    <scope>NUCLEOTIDE SEQUENCE [LARGE SCALE GENOMIC DNA]</scope>
    <source>
        <strain evidence="3">TSY1</strain>
    </source>
</reference>
<organism evidence="2 3">
    <name type="scientific">Entotheonella factor</name>
    <dbReference type="NCBI Taxonomy" id="1429438"/>
    <lineage>
        <taxon>Bacteria</taxon>
        <taxon>Pseudomonadati</taxon>
        <taxon>Nitrospinota/Tectimicrobiota group</taxon>
        <taxon>Candidatus Tectimicrobiota</taxon>
        <taxon>Candidatus Entotheonellia</taxon>
        <taxon>Candidatus Entotheonellales</taxon>
        <taxon>Candidatus Entotheonellaceae</taxon>
        <taxon>Candidatus Entotheonella</taxon>
    </lineage>
</organism>
<proteinExistence type="predicted"/>
<sequence>MSIRRYLYLHLYDYDASVHSVESGVSEVNAPPFFFPFAIGFKYALLIRIYRKIGSIR</sequence>
<name>W4LWK5_ENTF1</name>
<feature type="transmembrane region" description="Helical" evidence="1">
    <location>
        <begin position="33"/>
        <end position="50"/>
    </location>
</feature>
<gene>
    <name evidence="2" type="ORF">ETSY1_04190</name>
</gene>
<dbReference type="EMBL" id="AZHW01000160">
    <property type="protein sequence ID" value="ETX02275.1"/>
    <property type="molecule type" value="Genomic_DNA"/>
</dbReference>
<keyword evidence="1" id="KW-0812">Transmembrane</keyword>
<keyword evidence="3" id="KW-1185">Reference proteome</keyword>
<dbReference type="AlphaFoldDB" id="W4LWK5"/>
<keyword evidence="1" id="KW-1133">Transmembrane helix</keyword>
<comment type="caution">
    <text evidence="2">The sequence shown here is derived from an EMBL/GenBank/DDBJ whole genome shotgun (WGS) entry which is preliminary data.</text>
</comment>
<dbReference type="HOGENOM" id="CLU_2988045_0_0_7"/>